<dbReference type="PANTHER" id="PTHR47782">
    <property type="entry name" value="ZN(II)2CYS6 TRANSCRIPTION FACTOR (EUROFUNG)-RELATED"/>
    <property type="match status" value="1"/>
</dbReference>
<keyword evidence="2" id="KW-0479">Metal-binding</keyword>
<dbReference type="CDD" id="cd00067">
    <property type="entry name" value="GAL4"/>
    <property type="match status" value="1"/>
</dbReference>
<reference evidence="11" key="1">
    <citation type="submission" date="2021-04" db="EMBL/GenBank/DDBJ databases">
        <title>Draft genome of Fusarium avenaceum strain F156N33, isolated from an atmospheric sample in Virginia.</title>
        <authorList>
            <person name="Yang S."/>
            <person name="Vinatzer B.A."/>
            <person name="Coleman J."/>
        </authorList>
    </citation>
    <scope>NUCLEOTIDE SEQUENCE</scope>
    <source>
        <strain evidence="11">F156N33</strain>
    </source>
</reference>
<evidence type="ECO:0000256" key="9">
    <source>
        <dbReference type="SAM" id="MobiDB-lite"/>
    </source>
</evidence>
<feature type="region of interest" description="Disordered" evidence="9">
    <location>
        <begin position="130"/>
        <end position="163"/>
    </location>
</feature>
<name>A0A9P7GXH7_9HYPO</name>
<evidence type="ECO:0000256" key="5">
    <source>
        <dbReference type="ARBA" id="ARBA00023125"/>
    </source>
</evidence>
<gene>
    <name evidence="11" type="ORF">KAF25_006915</name>
</gene>
<sequence>MQTDWRENSRLSDQNPARASGSPSSSQSNPQTQTQPRPQKNSLACERCFKRKQKCDRLRPACTSCADLGVECIARSQQFDFSAEDAGLTHARVNGYVESLRRRVAELEQKVNTAERKNILARRPSGLPEVISPITGKRRRSTEAQIDVGPGTQSSLANGDEQSTVEDTMSAIGLLSNKAMAESRVNTSNEPHKLSIIESISAALAVDGRDPSTASTSQHASLVDSQLIPLTRDLTLSHMQRFINWGVWLPYIDEDHLMEQYNKVIDRTEQIGNPDQAALPHFNTYLAIAIGISMSPDSNRFSALAMNLHAEAVKLLPSILHSQEPLDTLHCMLLLAVFSMFSPSGGSTWHLMGFIMTNCIASGLHKTAIPQARLGGNGSYRVEWLFWTVYLWDRCISSSMGRPFSISDDDISVSIPEAPGNDNESDLPAQVRSKLALSRHLLVHAQLTSDICGGNQPSALFSYSNLCFWREFPPTGNAESSSGCSSECLDQLACRAMILIVTHTSSAPTNSLLTLGDSPEIETDTVSSCKRLIERFYNSSGSSTATVSFLDAYTILAAAVIYLCLVQRPPQPNQQEFARTFEVVSKASVLLTQCSTRFAAMSVFQQFLLSLSTKIMEGQGSPQQYLDVIPGEIPVHLRRFVQKYASSGF</sequence>
<dbReference type="GO" id="GO:0000981">
    <property type="term" value="F:DNA-binding transcription factor activity, RNA polymerase II-specific"/>
    <property type="evidence" value="ECO:0007669"/>
    <property type="project" value="InterPro"/>
</dbReference>
<dbReference type="GO" id="GO:0045944">
    <property type="term" value="P:positive regulation of transcription by RNA polymerase II"/>
    <property type="evidence" value="ECO:0007669"/>
    <property type="project" value="TreeGrafter"/>
</dbReference>
<proteinExistence type="predicted"/>
<keyword evidence="3" id="KW-0862">Zinc</keyword>
<dbReference type="Gene3D" id="4.10.240.10">
    <property type="entry name" value="Zn(2)-C6 fungal-type DNA-binding domain"/>
    <property type="match status" value="1"/>
</dbReference>
<dbReference type="SMART" id="SM00066">
    <property type="entry name" value="GAL4"/>
    <property type="match status" value="1"/>
</dbReference>
<dbReference type="Pfam" id="PF04082">
    <property type="entry name" value="Fungal_trans"/>
    <property type="match status" value="1"/>
</dbReference>
<dbReference type="GO" id="GO:0006351">
    <property type="term" value="P:DNA-templated transcription"/>
    <property type="evidence" value="ECO:0007669"/>
    <property type="project" value="InterPro"/>
</dbReference>
<dbReference type="InterPro" id="IPR007219">
    <property type="entry name" value="XnlR_reg_dom"/>
</dbReference>
<dbReference type="CDD" id="cd12148">
    <property type="entry name" value="fungal_TF_MHR"/>
    <property type="match status" value="1"/>
</dbReference>
<dbReference type="AlphaFoldDB" id="A0A9P7GXH7"/>
<keyword evidence="5" id="KW-0238">DNA-binding</keyword>
<evidence type="ECO:0000259" key="10">
    <source>
        <dbReference type="PROSITE" id="PS50048"/>
    </source>
</evidence>
<evidence type="ECO:0000313" key="12">
    <source>
        <dbReference type="Proteomes" id="UP000782241"/>
    </source>
</evidence>
<evidence type="ECO:0000256" key="7">
    <source>
        <dbReference type="ARBA" id="ARBA00023242"/>
    </source>
</evidence>
<organism evidence="11 12">
    <name type="scientific">Fusarium avenaceum</name>
    <dbReference type="NCBI Taxonomy" id="40199"/>
    <lineage>
        <taxon>Eukaryota</taxon>
        <taxon>Fungi</taxon>
        <taxon>Dikarya</taxon>
        <taxon>Ascomycota</taxon>
        <taxon>Pezizomycotina</taxon>
        <taxon>Sordariomycetes</taxon>
        <taxon>Hypocreomycetidae</taxon>
        <taxon>Hypocreales</taxon>
        <taxon>Nectriaceae</taxon>
        <taxon>Fusarium</taxon>
        <taxon>Fusarium tricinctum species complex</taxon>
    </lineage>
</organism>
<dbReference type="PROSITE" id="PS50048">
    <property type="entry name" value="ZN2_CY6_FUNGAL_2"/>
    <property type="match status" value="1"/>
</dbReference>
<feature type="compositionally biased region" description="Polar residues" evidence="9">
    <location>
        <begin position="151"/>
        <end position="163"/>
    </location>
</feature>
<feature type="compositionally biased region" description="Low complexity" evidence="9">
    <location>
        <begin position="15"/>
        <end position="39"/>
    </location>
</feature>
<evidence type="ECO:0000256" key="1">
    <source>
        <dbReference type="ARBA" id="ARBA00004123"/>
    </source>
</evidence>
<evidence type="ECO:0000256" key="6">
    <source>
        <dbReference type="ARBA" id="ARBA00023163"/>
    </source>
</evidence>
<feature type="coiled-coil region" evidence="8">
    <location>
        <begin position="90"/>
        <end position="117"/>
    </location>
</feature>
<evidence type="ECO:0000256" key="3">
    <source>
        <dbReference type="ARBA" id="ARBA00022833"/>
    </source>
</evidence>
<feature type="domain" description="Zn(2)-C6 fungal-type" evidence="10">
    <location>
        <begin position="44"/>
        <end position="74"/>
    </location>
</feature>
<dbReference type="InterPro" id="IPR001138">
    <property type="entry name" value="Zn2Cys6_DnaBD"/>
</dbReference>
<accession>A0A9P7GXH7</accession>
<keyword evidence="4" id="KW-0805">Transcription regulation</keyword>
<dbReference type="SUPFAM" id="SSF57701">
    <property type="entry name" value="Zn2/Cys6 DNA-binding domain"/>
    <property type="match status" value="1"/>
</dbReference>
<evidence type="ECO:0000256" key="8">
    <source>
        <dbReference type="SAM" id="Coils"/>
    </source>
</evidence>
<evidence type="ECO:0000256" key="4">
    <source>
        <dbReference type="ARBA" id="ARBA00023015"/>
    </source>
</evidence>
<dbReference type="GO" id="GO:0005634">
    <property type="term" value="C:nucleus"/>
    <property type="evidence" value="ECO:0007669"/>
    <property type="project" value="UniProtKB-SubCell"/>
</dbReference>
<dbReference type="InterPro" id="IPR036864">
    <property type="entry name" value="Zn2-C6_fun-type_DNA-bd_sf"/>
</dbReference>
<dbReference type="Pfam" id="PF00172">
    <property type="entry name" value="Zn_clus"/>
    <property type="match status" value="1"/>
</dbReference>
<keyword evidence="6" id="KW-0804">Transcription</keyword>
<evidence type="ECO:0000313" key="11">
    <source>
        <dbReference type="EMBL" id="KAG5657964.1"/>
    </source>
</evidence>
<protein>
    <recommendedName>
        <fullName evidence="10">Zn(2)-C6 fungal-type domain-containing protein</fullName>
    </recommendedName>
</protein>
<dbReference type="SMART" id="SM00906">
    <property type="entry name" value="Fungal_trans"/>
    <property type="match status" value="1"/>
</dbReference>
<keyword evidence="8" id="KW-0175">Coiled coil</keyword>
<comment type="caution">
    <text evidence="11">The sequence shown here is derived from an EMBL/GenBank/DDBJ whole genome shotgun (WGS) entry which is preliminary data.</text>
</comment>
<keyword evidence="7" id="KW-0539">Nucleus</keyword>
<comment type="subcellular location">
    <subcellularLocation>
        <location evidence="1">Nucleus</location>
    </subcellularLocation>
</comment>
<dbReference type="Proteomes" id="UP000782241">
    <property type="component" value="Unassembled WGS sequence"/>
</dbReference>
<evidence type="ECO:0000256" key="2">
    <source>
        <dbReference type="ARBA" id="ARBA00022723"/>
    </source>
</evidence>
<dbReference type="GO" id="GO:0008270">
    <property type="term" value="F:zinc ion binding"/>
    <property type="evidence" value="ECO:0007669"/>
    <property type="project" value="InterPro"/>
</dbReference>
<feature type="compositionally biased region" description="Basic and acidic residues" evidence="9">
    <location>
        <begin position="1"/>
        <end position="10"/>
    </location>
</feature>
<keyword evidence="12" id="KW-1185">Reference proteome</keyword>
<dbReference type="EMBL" id="JAGPUO010000015">
    <property type="protein sequence ID" value="KAG5657964.1"/>
    <property type="molecule type" value="Genomic_DNA"/>
</dbReference>
<dbReference type="InterPro" id="IPR052202">
    <property type="entry name" value="Yeast_MetPath_Reg"/>
</dbReference>
<feature type="region of interest" description="Disordered" evidence="9">
    <location>
        <begin position="1"/>
        <end position="41"/>
    </location>
</feature>
<dbReference type="GO" id="GO:0043565">
    <property type="term" value="F:sequence-specific DNA binding"/>
    <property type="evidence" value="ECO:0007669"/>
    <property type="project" value="TreeGrafter"/>
</dbReference>
<dbReference type="PANTHER" id="PTHR47782:SF14">
    <property type="entry name" value="ZN(II)2CYS6 TRANSCRIPTION FACTOR (EUROFUNG)"/>
    <property type="match status" value="1"/>
</dbReference>